<keyword evidence="4 10" id="KW-0337">GPI-anchor biosynthesis</keyword>
<keyword evidence="9" id="KW-0325">Glycoprotein</keyword>
<keyword evidence="7" id="KW-1133">Transmembrane helix</keyword>
<evidence type="ECO:0000256" key="7">
    <source>
        <dbReference type="ARBA" id="ARBA00022989"/>
    </source>
</evidence>
<dbReference type="PANTHER" id="PTHR28650:SF1">
    <property type="entry name" value="PHOSPHATIDYLINOSITOL-GLYCAN BIOSYNTHESIS CLASS X PROTEIN"/>
    <property type="match status" value="1"/>
</dbReference>
<evidence type="ECO:0000256" key="3">
    <source>
        <dbReference type="ARBA" id="ARBA00010345"/>
    </source>
</evidence>
<evidence type="ECO:0000256" key="8">
    <source>
        <dbReference type="ARBA" id="ARBA00023136"/>
    </source>
</evidence>
<evidence type="ECO:0000256" key="4">
    <source>
        <dbReference type="ARBA" id="ARBA00022502"/>
    </source>
</evidence>
<evidence type="ECO:0000313" key="11">
    <source>
        <dbReference type="EMBL" id="KAK7454456.1"/>
    </source>
</evidence>
<accession>A0ABR1JBE9</accession>
<comment type="similarity">
    <text evidence="3 10">Belongs to the PIGX family.</text>
</comment>
<dbReference type="InterPro" id="IPR040039">
    <property type="entry name" value="PIGX"/>
</dbReference>
<sequence length="217" mass="23924">MASTTISSTIHPDYGFHRSFLTKISSSKWDEYADCHLYLYYKLPVLAFVDPYELANYRDSFTFHHHGNSNLELPVVAMDSEGSSLMLNVTHSGVDLEVQVPFHLRYGEPALDGFVSAEVPMPDALFSCPPSEAPMVPSVWPTEFSFVLDGTRIVPIPPEPTAAASGRVTVPVGNPQDLPLVEAGTALTVILSFCYLAYIFYTTGCRLYGPYSKSKSE</sequence>
<evidence type="ECO:0000256" key="6">
    <source>
        <dbReference type="ARBA" id="ARBA00022824"/>
    </source>
</evidence>
<dbReference type="Proteomes" id="UP001498398">
    <property type="component" value="Unassembled WGS sequence"/>
</dbReference>
<organism evidence="11 12">
    <name type="scientific">Marasmiellus scandens</name>
    <dbReference type="NCBI Taxonomy" id="2682957"/>
    <lineage>
        <taxon>Eukaryota</taxon>
        <taxon>Fungi</taxon>
        <taxon>Dikarya</taxon>
        <taxon>Basidiomycota</taxon>
        <taxon>Agaricomycotina</taxon>
        <taxon>Agaricomycetes</taxon>
        <taxon>Agaricomycetidae</taxon>
        <taxon>Agaricales</taxon>
        <taxon>Marasmiineae</taxon>
        <taxon>Omphalotaceae</taxon>
        <taxon>Marasmiellus</taxon>
    </lineage>
</organism>
<comment type="pathway">
    <text evidence="2 10">Glycolipid biosynthesis; glycosylphosphatidylinositol-anchor biosynthesis.</text>
</comment>
<comment type="function">
    <text evidence="10">Required for proper folding and/or the stability of a subset of proteins in the endoplasmic reticulum. Component of glycosylphosphatidylinositol-mannosyltransferase 1 which transfers the first of the 4 mannoses in the GPI-anchor precursors during GPI-anchor biosynthesis. Probably acts by stabilizing the mannosyltransferase GPI14.</text>
</comment>
<keyword evidence="6 10" id="KW-0256">Endoplasmic reticulum</keyword>
<comment type="subcellular location">
    <subcellularLocation>
        <location evidence="1 10">Endoplasmic reticulum membrane</location>
        <topology evidence="1 10">Single-pass membrane protein</topology>
    </subcellularLocation>
</comment>
<evidence type="ECO:0000256" key="1">
    <source>
        <dbReference type="ARBA" id="ARBA00004389"/>
    </source>
</evidence>
<evidence type="ECO:0000256" key="2">
    <source>
        <dbReference type="ARBA" id="ARBA00004687"/>
    </source>
</evidence>
<evidence type="ECO:0000256" key="10">
    <source>
        <dbReference type="RuleBase" id="RU366056"/>
    </source>
</evidence>
<evidence type="ECO:0000256" key="9">
    <source>
        <dbReference type="ARBA" id="ARBA00023180"/>
    </source>
</evidence>
<proteinExistence type="inferred from homology"/>
<dbReference type="EMBL" id="JBANRG010000024">
    <property type="protein sequence ID" value="KAK7454456.1"/>
    <property type="molecule type" value="Genomic_DNA"/>
</dbReference>
<protein>
    <recommendedName>
        <fullName evidence="10">Protein PBN1</fullName>
    </recommendedName>
</protein>
<dbReference type="SMART" id="SM00780">
    <property type="entry name" value="PIG-X"/>
    <property type="match status" value="1"/>
</dbReference>
<keyword evidence="5" id="KW-0812">Transmembrane</keyword>
<name>A0ABR1JBE9_9AGAR</name>
<reference evidence="11 12" key="1">
    <citation type="submission" date="2024-01" db="EMBL/GenBank/DDBJ databases">
        <title>A draft genome for the cacao thread blight pathogen Marasmiellus scandens.</title>
        <authorList>
            <person name="Baruah I.K."/>
            <person name="Leung J."/>
            <person name="Bukari Y."/>
            <person name="Amoako-Attah I."/>
            <person name="Meinhardt L.W."/>
            <person name="Bailey B.A."/>
            <person name="Cohen S.P."/>
        </authorList>
    </citation>
    <scope>NUCLEOTIDE SEQUENCE [LARGE SCALE GENOMIC DNA]</scope>
    <source>
        <strain evidence="11 12">GH-19</strain>
    </source>
</reference>
<dbReference type="Pfam" id="PF08320">
    <property type="entry name" value="PIG-X"/>
    <property type="match status" value="1"/>
</dbReference>
<keyword evidence="12" id="KW-1185">Reference proteome</keyword>
<gene>
    <name evidence="11" type="ORF">VKT23_011212</name>
</gene>
<dbReference type="InterPro" id="IPR013233">
    <property type="entry name" value="PIG-X/PBN1"/>
</dbReference>
<dbReference type="PANTHER" id="PTHR28650">
    <property type="entry name" value="PHOSPHATIDYLINOSITOL-GLYCAN BIOSYNTHESIS CLASS X PROTEIN"/>
    <property type="match status" value="1"/>
</dbReference>
<evidence type="ECO:0000256" key="5">
    <source>
        <dbReference type="ARBA" id="ARBA00022692"/>
    </source>
</evidence>
<evidence type="ECO:0000313" key="12">
    <source>
        <dbReference type="Proteomes" id="UP001498398"/>
    </source>
</evidence>
<keyword evidence="8" id="KW-0472">Membrane</keyword>
<comment type="caution">
    <text evidence="11">The sequence shown here is derived from an EMBL/GenBank/DDBJ whole genome shotgun (WGS) entry which is preliminary data.</text>
</comment>